<dbReference type="Gene3D" id="1.20.140.150">
    <property type="match status" value="1"/>
</dbReference>
<accession>A0AA97JME1</accession>
<feature type="transmembrane region" description="Helical" evidence="10">
    <location>
        <begin position="122"/>
        <end position="149"/>
    </location>
</feature>
<dbReference type="InterPro" id="IPR006187">
    <property type="entry name" value="Claudin"/>
</dbReference>
<evidence type="ECO:0000313" key="13">
    <source>
        <dbReference type="RefSeq" id="XP_054840096.1"/>
    </source>
</evidence>
<organism evidence="12 13">
    <name type="scientific">Eublepharis macularius</name>
    <name type="common">Leopard gecko</name>
    <name type="synonym">Cyrtodactylus macularius</name>
    <dbReference type="NCBI Taxonomy" id="481883"/>
    <lineage>
        <taxon>Eukaryota</taxon>
        <taxon>Metazoa</taxon>
        <taxon>Chordata</taxon>
        <taxon>Craniata</taxon>
        <taxon>Vertebrata</taxon>
        <taxon>Euteleostomi</taxon>
        <taxon>Lepidosauria</taxon>
        <taxon>Squamata</taxon>
        <taxon>Bifurcata</taxon>
        <taxon>Gekkota</taxon>
        <taxon>Eublepharidae</taxon>
        <taxon>Eublepharinae</taxon>
        <taxon>Eublepharis</taxon>
    </lineage>
</organism>
<feature type="transmembrane region" description="Helical" evidence="10">
    <location>
        <begin position="169"/>
        <end position="198"/>
    </location>
</feature>
<dbReference type="Pfam" id="PF00822">
    <property type="entry name" value="PMP22_Claudin"/>
    <property type="match status" value="1"/>
</dbReference>
<evidence type="ECO:0000256" key="1">
    <source>
        <dbReference type="ARBA" id="ARBA00004435"/>
    </source>
</evidence>
<dbReference type="GeneID" id="129332840"/>
<keyword evidence="9 10" id="KW-0472">Membrane</keyword>
<dbReference type="Proteomes" id="UP001190640">
    <property type="component" value="Chromosome 6"/>
</dbReference>
<feature type="signal peptide" evidence="11">
    <location>
        <begin position="1"/>
        <end position="23"/>
    </location>
</feature>
<feature type="chain" id="PRO_5041696807" evidence="11">
    <location>
        <begin position="24"/>
        <end position="251"/>
    </location>
</feature>
<dbReference type="InterPro" id="IPR017974">
    <property type="entry name" value="Claudin_CS"/>
</dbReference>
<dbReference type="GO" id="GO:0005886">
    <property type="term" value="C:plasma membrane"/>
    <property type="evidence" value="ECO:0007669"/>
    <property type="project" value="UniProtKB-SubCell"/>
</dbReference>
<dbReference type="AlphaFoldDB" id="A0AA97JME1"/>
<dbReference type="InterPro" id="IPR004031">
    <property type="entry name" value="PMP22/EMP/MP20/Claudin"/>
</dbReference>
<evidence type="ECO:0000256" key="11">
    <source>
        <dbReference type="SAM" id="SignalP"/>
    </source>
</evidence>
<sequence>MSTTICQVMGLLVSALGLAGCIAATGMDMWSTQDLYDNPVTAVFQYQGLWRSCVSQSSGFTECRPYFTILGLPAMFQAVRALMIVGIVLGAFGLLVAIFSLKCLRIGNMEDSAKANMTLTSGVMFIVAGLCAICGVSVFANMLVTNFWMSTANMYQPGMMQTLQTRYTFGAALFVGWVAGGLALVGGIMMCIACRGLVPEETHYKAVSYNASGKNISYKAGTPYESKKVAAYETAKSDDGRRSYPSKYDYV</sequence>
<evidence type="ECO:0000256" key="3">
    <source>
        <dbReference type="ARBA" id="ARBA00008295"/>
    </source>
</evidence>
<evidence type="ECO:0000313" key="12">
    <source>
        <dbReference type="Proteomes" id="UP001190640"/>
    </source>
</evidence>
<keyword evidence="11" id="KW-0732">Signal</keyword>
<evidence type="ECO:0000256" key="8">
    <source>
        <dbReference type="ARBA" id="ARBA00022989"/>
    </source>
</evidence>
<keyword evidence="8 10" id="KW-1133">Transmembrane helix</keyword>
<feature type="transmembrane region" description="Helical" evidence="10">
    <location>
        <begin position="81"/>
        <end position="101"/>
    </location>
</feature>
<keyword evidence="7" id="KW-0965">Cell junction</keyword>
<keyword evidence="5" id="KW-1003">Cell membrane</keyword>
<reference evidence="13" key="1">
    <citation type="submission" date="2025-08" db="UniProtKB">
        <authorList>
            <consortium name="RefSeq"/>
        </authorList>
    </citation>
    <scope>IDENTIFICATION</scope>
    <source>
        <tissue evidence="13">Blood</tissue>
    </source>
</reference>
<dbReference type="PRINTS" id="PR01448">
    <property type="entry name" value="CLAUDIN18"/>
</dbReference>
<dbReference type="RefSeq" id="XP_054840096.1">
    <property type="nucleotide sequence ID" value="XM_054984121.1"/>
</dbReference>
<evidence type="ECO:0000256" key="7">
    <source>
        <dbReference type="ARBA" id="ARBA00022949"/>
    </source>
</evidence>
<dbReference type="PROSITE" id="PS01346">
    <property type="entry name" value="CLAUDIN"/>
    <property type="match status" value="1"/>
</dbReference>
<dbReference type="KEGG" id="emc:129332840"/>
<keyword evidence="12" id="KW-1185">Reference proteome</keyword>
<comment type="subcellular location">
    <subcellularLocation>
        <location evidence="1">Cell junction</location>
        <location evidence="1">Tight junction</location>
    </subcellularLocation>
    <subcellularLocation>
        <location evidence="2">Cell membrane</location>
        <topology evidence="2">Multi-pass membrane protein</topology>
    </subcellularLocation>
</comment>
<evidence type="ECO:0000256" key="10">
    <source>
        <dbReference type="SAM" id="Phobius"/>
    </source>
</evidence>
<keyword evidence="6 10" id="KW-0812">Transmembrane</keyword>
<dbReference type="GO" id="GO:0005923">
    <property type="term" value="C:bicellular tight junction"/>
    <property type="evidence" value="ECO:0007669"/>
    <property type="project" value="UniProtKB-SubCell"/>
</dbReference>
<evidence type="ECO:0000256" key="2">
    <source>
        <dbReference type="ARBA" id="ARBA00004651"/>
    </source>
</evidence>
<gene>
    <name evidence="13" type="primary">CLDN18</name>
</gene>
<proteinExistence type="inferred from homology"/>
<protein>
    <submittedName>
        <fullName evidence="13">Claudin-18</fullName>
    </submittedName>
</protein>
<evidence type="ECO:0000256" key="6">
    <source>
        <dbReference type="ARBA" id="ARBA00022692"/>
    </source>
</evidence>
<comment type="similarity">
    <text evidence="3">Belongs to the claudin family.</text>
</comment>
<dbReference type="InterPro" id="IPR003928">
    <property type="entry name" value="Claudin18"/>
</dbReference>
<dbReference type="PRINTS" id="PR01077">
    <property type="entry name" value="CLAUDIN"/>
</dbReference>
<evidence type="ECO:0000256" key="4">
    <source>
        <dbReference type="ARBA" id="ARBA00022427"/>
    </source>
</evidence>
<evidence type="ECO:0000256" key="9">
    <source>
        <dbReference type="ARBA" id="ARBA00023136"/>
    </source>
</evidence>
<evidence type="ECO:0000256" key="5">
    <source>
        <dbReference type="ARBA" id="ARBA00022475"/>
    </source>
</evidence>
<name>A0AA97JME1_EUBMA</name>
<keyword evidence="4" id="KW-0796">Tight junction</keyword>
<dbReference type="GO" id="GO:0005198">
    <property type="term" value="F:structural molecule activity"/>
    <property type="evidence" value="ECO:0007669"/>
    <property type="project" value="InterPro"/>
</dbReference>
<dbReference type="CTD" id="51208"/>
<dbReference type="PANTHER" id="PTHR12002">
    <property type="entry name" value="CLAUDIN"/>
    <property type="match status" value="1"/>
</dbReference>